<name>A0ABT5R7K2_9GAMM</name>
<evidence type="ECO:0008006" key="3">
    <source>
        <dbReference type="Google" id="ProtNLM"/>
    </source>
</evidence>
<organism evidence="1 2">
    <name type="scientific">Enterovibrio gelatinilyticus</name>
    <dbReference type="NCBI Taxonomy" id="2899819"/>
    <lineage>
        <taxon>Bacteria</taxon>
        <taxon>Pseudomonadati</taxon>
        <taxon>Pseudomonadota</taxon>
        <taxon>Gammaproteobacteria</taxon>
        <taxon>Vibrionales</taxon>
        <taxon>Vibrionaceae</taxon>
        <taxon>Enterovibrio</taxon>
    </lineage>
</organism>
<sequence length="186" mass="21592">MEEMVRKIDDISNFKLVNEVLQFARSNKLLTPTDDTKKHKNVICELDEAKYYAWEKTYGDDELTWADYRANKVSDIWEKIYENDDKFSDIENLLTSILEELSEEVKRKLDIKHSALLDDVISDLEACIYSRVIEADSNSFFEGVFSSYTDGFWPCGFKSSTNINDIILYSRSVEINKQDAQSCCSE</sequence>
<evidence type="ECO:0000313" key="2">
    <source>
        <dbReference type="Proteomes" id="UP001149400"/>
    </source>
</evidence>
<keyword evidence="2" id="KW-1185">Reference proteome</keyword>
<dbReference type="Proteomes" id="UP001149400">
    <property type="component" value="Unassembled WGS sequence"/>
</dbReference>
<evidence type="ECO:0000313" key="1">
    <source>
        <dbReference type="EMBL" id="MDD1796252.1"/>
    </source>
</evidence>
<dbReference type="RefSeq" id="WP_274167006.1">
    <property type="nucleotide sequence ID" value="NZ_JAJUBC010000047.1"/>
</dbReference>
<reference evidence="1" key="1">
    <citation type="submission" date="2021-12" db="EMBL/GenBank/DDBJ databases">
        <title>Enterovibrio ZSDZ35 sp. nov. and Enterovibrio ZSDZ42 sp. nov., isolated from coastal seawater in Qingdao.</title>
        <authorList>
            <person name="Zhang P."/>
        </authorList>
    </citation>
    <scope>NUCLEOTIDE SEQUENCE</scope>
    <source>
        <strain evidence="1">ZSDZ42</strain>
    </source>
</reference>
<gene>
    <name evidence="1" type="ORF">LRP50_24330</name>
</gene>
<protein>
    <recommendedName>
        <fullName evidence="3">DUF4942 domain-containing protein</fullName>
    </recommendedName>
</protein>
<proteinExistence type="predicted"/>
<dbReference type="EMBL" id="JAJUBC010000047">
    <property type="protein sequence ID" value="MDD1796252.1"/>
    <property type="molecule type" value="Genomic_DNA"/>
</dbReference>
<accession>A0ABT5R7K2</accession>
<comment type="caution">
    <text evidence="1">The sequence shown here is derived from an EMBL/GenBank/DDBJ whole genome shotgun (WGS) entry which is preliminary data.</text>
</comment>